<protein>
    <submittedName>
        <fullName evidence="8">Uncharacterized protein</fullName>
    </submittedName>
</protein>
<evidence type="ECO:0000313" key="9">
    <source>
        <dbReference type="Proteomes" id="UP001295684"/>
    </source>
</evidence>
<feature type="transmembrane region" description="Helical" evidence="7">
    <location>
        <begin position="56"/>
        <end position="75"/>
    </location>
</feature>
<gene>
    <name evidence="8" type="ORF">ECRASSUSDP1_LOCUS10474</name>
</gene>
<dbReference type="GO" id="GO:0022857">
    <property type="term" value="F:transmembrane transporter activity"/>
    <property type="evidence" value="ECO:0007669"/>
    <property type="project" value="TreeGrafter"/>
</dbReference>
<dbReference type="GO" id="GO:0000139">
    <property type="term" value="C:Golgi membrane"/>
    <property type="evidence" value="ECO:0007669"/>
    <property type="project" value="TreeGrafter"/>
</dbReference>
<evidence type="ECO:0000256" key="2">
    <source>
        <dbReference type="ARBA" id="ARBA00022448"/>
    </source>
</evidence>
<feature type="transmembrane region" description="Helical" evidence="7">
    <location>
        <begin position="87"/>
        <end position="109"/>
    </location>
</feature>
<reference evidence="8" key="1">
    <citation type="submission" date="2023-07" db="EMBL/GenBank/DDBJ databases">
        <authorList>
            <consortium name="AG Swart"/>
            <person name="Singh M."/>
            <person name="Singh A."/>
            <person name="Seah K."/>
            <person name="Emmerich C."/>
        </authorList>
    </citation>
    <scope>NUCLEOTIDE SEQUENCE</scope>
    <source>
        <strain evidence="8">DP1</strain>
    </source>
</reference>
<sequence>MAKIKHQKQVGDSQSNAGNHSKYKKINNKVNTEALSSGTLDKENEGKMLPWVSDTILFPMSVLGIYICYFTYGYLQEEIIAVEHVNAGVPLFMQYLVALLISLIVKLVISSRNNTEFKLVRFKEMRLGFINSCAMFSSNYALTYVDYPTQALFKSSKILPVMGVGLLRKTYSYSLIGNI</sequence>
<keyword evidence="9" id="KW-1185">Reference proteome</keyword>
<dbReference type="PANTHER" id="PTHR10778">
    <property type="entry name" value="SOLUTE CARRIER FAMILY 35 MEMBER B"/>
    <property type="match status" value="1"/>
</dbReference>
<name>A0AAD1XFB7_EUPCR</name>
<proteinExistence type="predicted"/>
<dbReference type="GO" id="GO:0005789">
    <property type="term" value="C:endoplasmic reticulum membrane"/>
    <property type="evidence" value="ECO:0007669"/>
    <property type="project" value="TreeGrafter"/>
</dbReference>
<evidence type="ECO:0000256" key="6">
    <source>
        <dbReference type="SAM" id="MobiDB-lite"/>
    </source>
</evidence>
<comment type="subcellular location">
    <subcellularLocation>
        <location evidence="1">Membrane</location>
        <topology evidence="1">Multi-pass membrane protein</topology>
    </subcellularLocation>
</comment>
<feature type="compositionally biased region" description="Polar residues" evidence="6">
    <location>
        <begin position="10"/>
        <end position="19"/>
    </location>
</feature>
<evidence type="ECO:0000256" key="1">
    <source>
        <dbReference type="ARBA" id="ARBA00004141"/>
    </source>
</evidence>
<keyword evidence="3 7" id="KW-0812">Transmembrane</keyword>
<dbReference type="AlphaFoldDB" id="A0AAD1XFB7"/>
<evidence type="ECO:0000256" key="5">
    <source>
        <dbReference type="ARBA" id="ARBA00023136"/>
    </source>
</evidence>
<evidence type="ECO:0000256" key="4">
    <source>
        <dbReference type="ARBA" id="ARBA00022989"/>
    </source>
</evidence>
<keyword evidence="2" id="KW-0813">Transport</keyword>
<comment type="caution">
    <text evidence="8">The sequence shown here is derived from an EMBL/GenBank/DDBJ whole genome shotgun (WGS) entry which is preliminary data.</text>
</comment>
<evidence type="ECO:0000313" key="8">
    <source>
        <dbReference type="EMBL" id="CAI2369176.1"/>
    </source>
</evidence>
<dbReference type="InterPro" id="IPR013657">
    <property type="entry name" value="SCL35B1-4/HUT1"/>
</dbReference>
<dbReference type="EMBL" id="CAMPGE010010325">
    <property type="protein sequence ID" value="CAI2369176.1"/>
    <property type="molecule type" value="Genomic_DNA"/>
</dbReference>
<evidence type="ECO:0000256" key="7">
    <source>
        <dbReference type="SAM" id="Phobius"/>
    </source>
</evidence>
<accession>A0AAD1XFB7</accession>
<keyword evidence="4 7" id="KW-1133">Transmembrane helix</keyword>
<keyword evidence="5 7" id="KW-0472">Membrane</keyword>
<dbReference type="Proteomes" id="UP001295684">
    <property type="component" value="Unassembled WGS sequence"/>
</dbReference>
<organism evidence="8 9">
    <name type="scientific">Euplotes crassus</name>
    <dbReference type="NCBI Taxonomy" id="5936"/>
    <lineage>
        <taxon>Eukaryota</taxon>
        <taxon>Sar</taxon>
        <taxon>Alveolata</taxon>
        <taxon>Ciliophora</taxon>
        <taxon>Intramacronucleata</taxon>
        <taxon>Spirotrichea</taxon>
        <taxon>Hypotrichia</taxon>
        <taxon>Euplotida</taxon>
        <taxon>Euplotidae</taxon>
        <taxon>Moneuplotes</taxon>
    </lineage>
</organism>
<dbReference type="Pfam" id="PF08449">
    <property type="entry name" value="UAA"/>
    <property type="match status" value="1"/>
</dbReference>
<evidence type="ECO:0000256" key="3">
    <source>
        <dbReference type="ARBA" id="ARBA00022692"/>
    </source>
</evidence>
<feature type="region of interest" description="Disordered" evidence="6">
    <location>
        <begin position="1"/>
        <end position="22"/>
    </location>
</feature>